<gene>
    <name evidence="1" type="ORF">FO441_00795</name>
</gene>
<proteinExistence type="predicted"/>
<keyword evidence="2" id="KW-1185">Reference proteome</keyword>
<comment type="caution">
    <text evidence="1">The sequence shown here is derived from an EMBL/GenBank/DDBJ whole genome shotgun (WGS) entry which is preliminary data.</text>
</comment>
<name>A0A558AX71_9STAP</name>
<dbReference type="RefSeq" id="WP_145284395.1">
    <property type="nucleotide sequence ID" value="NZ_VMSJ01000001.1"/>
</dbReference>
<sequence length="697" mass="80947">MKLDYRINISDVNSDYINQQAAKYKNDRPSGLSIIQWTEDMNHHVAMNMKRMKRCTNAELIIASRSDAVQEAVHEAEQKNIILANSIEQAKLYVKFGHYILLDAHQTLGIPEDCSFSWQPDDTVLCRMDDAVSLNGRIYQAFFNAFDTEQTQIDQVSSIDKIVWENVLILPSGTLYSHIYDDALPFAANVWLHQIFSIVSHTGEVIKCDTISVCGLMRRMASLDSPQTVRILAHIDRKLNQRYDGRATDVLEDFNRQFTVMLKMRVDKGEVSKQEMVRALEQNGIRHIHYSVLNRGDAGKLVLAYCFPPYNDTSGNVMAKRVQADGLLVDVISNSMDRIRKRDDKLLNLTSNLLDTQVMLDGPQAFSSWASIERYMEDGFAEYRKYAYKYNELYSRAMFPHSHFLGYRIKMENPTLKWTAEFSDPLHKDVKAELRYAPVEDEGFLESLLESLEEQYHHLINDNVFNLCEILPFIYADEIIFTNRFQMEYMLERFEDALQETVRAKAVISQHPVPGKSYYSLVQSYYKIEDTTINLAYFGNFYDTRGFRQIELVAQQLYKRNINNFVIHVFTNMNRNTMQLYQASEYRHYIRMNPYVSYFEFLNMADKMDILMIFDAQTIGIKPFNPYVPSKLSDYRGSDSLVWAFTEPGSILDETAEDKVITTGQLDYHEYSDDFAAMAEQLGKVLYRVSRIECMTD</sequence>
<dbReference type="EMBL" id="VMSJ01000001">
    <property type="protein sequence ID" value="TVT28849.1"/>
    <property type="molecule type" value="Genomic_DNA"/>
</dbReference>
<dbReference type="AlphaFoldDB" id="A0A558AX71"/>
<protein>
    <submittedName>
        <fullName evidence="1">Uncharacterized protein</fullName>
    </submittedName>
</protein>
<evidence type="ECO:0000313" key="2">
    <source>
        <dbReference type="Proteomes" id="UP000315103"/>
    </source>
</evidence>
<dbReference type="Proteomes" id="UP000315103">
    <property type="component" value="Unassembled WGS sequence"/>
</dbReference>
<dbReference type="OrthoDB" id="396512at2"/>
<reference evidence="1 2" key="1">
    <citation type="submission" date="2019-07" db="EMBL/GenBank/DDBJ databases">
        <title>Salinicoccus cyprini sp. nov., isolated from gastro-intestinal tract of mirror carp, Cyprinus carpio var. specularis, collected from Gobind Sagar Reservoir, Himachal Pradesh, India.</title>
        <authorList>
            <person name="Talwar C."/>
            <person name="Singh A.K."/>
            <person name="Lal R."/>
            <person name="Negi R.K."/>
        </authorList>
    </citation>
    <scope>NUCLEOTIDE SEQUENCE [LARGE SCALE GENOMIC DNA]</scope>
    <source>
        <strain evidence="1 2">CT19</strain>
    </source>
</reference>
<accession>A0A558AX71</accession>
<organism evidence="1 2">
    <name type="scientific">Salinicoccus cyprini</name>
    <dbReference type="NCBI Taxonomy" id="2493691"/>
    <lineage>
        <taxon>Bacteria</taxon>
        <taxon>Bacillati</taxon>
        <taxon>Bacillota</taxon>
        <taxon>Bacilli</taxon>
        <taxon>Bacillales</taxon>
        <taxon>Staphylococcaceae</taxon>
        <taxon>Salinicoccus</taxon>
    </lineage>
</organism>
<evidence type="ECO:0000313" key="1">
    <source>
        <dbReference type="EMBL" id="TVT28849.1"/>
    </source>
</evidence>